<evidence type="ECO:0000313" key="3">
    <source>
        <dbReference type="Proteomes" id="UP000250235"/>
    </source>
</evidence>
<organism evidence="2 3">
    <name type="scientific">Dorcoceras hygrometricum</name>
    <dbReference type="NCBI Taxonomy" id="472368"/>
    <lineage>
        <taxon>Eukaryota</taxon>
        <taxon>Viridiplantae</taxon>
        <taxon>Streptophyta</taxon>
        <taxon>Embryophyta</taxon>
        <taxon>Tracheophyta</taxon>
        <taxon>Spermatophyta</taxon>
        <taxon>Magnoliopsida</taxon>
        <taxon>eudicotyledons</taxon>
        <taxon>Gunneridae</taxon>
        <taxon>Pentapetalae</taxon>
        <taxon>asterids</taxon>
        <taxon>lamiids</taxon>
        <taxon>Lamiales</taxon>
        <taxon>Gesneriaceae</taxon>
        <taxon>Didymocarpoideae</taxon>
        <taxon>Trichosporeae</taxon>
        <taxon>Loxocarpinae</taxon>
        <taxon>Dorcoceras</taxon>
    </lineage>
</organism>
<dbReference type="AlphaFoldDB" id="A0A2Z7ANQ4"/>
<evidence type="ECO:0000313" key="2">
    <source>
        <dbReference type="EMBL" id="KZV20907.1"/>
    </source>
</evidence>
<keyword evidence="1" id="KW-1133">Transmembrane helix</keyword>
<dbReference type="EMBL" id="KV015051">
    <property type="protein sequence ID" value="KZV20907.1"/>
    <property type="molecule type" value="Genomic_DNA"/>
</dbReference>
<keyword evidence="1" id="KW-0472">Membrane</keyword>
<keyword evidence="3" id="KW-1185">Reference proteome</keyword>
<name>A0A2Z7ANQ4_9LAMI</name>
<reference evidence="2 3" key="1">
    <citation type="journal article" date="2015" name="Proc. Natl. Acad. Sci. U.S.A.">
        <title>The resurrection genome of Boea hygrometrica: A blueprint for survival of dehydration.</title>
        <authorList>
            <person name="Xiao L."/>
            <person name="Yang G."/>
            <person name="Zhang L."/>
            <person name="Yang X."/>
            <person name="Zhao S."/>
            <person name="Ji Z."/>
            <person name="Zhou Q."/>
            <person name="Hu M."/>
            <person name="Wang Y."/>
            <person name="Chen M."/>
            <person name="Xu Y."/>
            <person name="Jin H."/>
            <person name="Xiao X."/>
            <person name="Hu G."/>
            <person name="Bao F."/>
            <person name="Hu Y."/>
            <person name="Wan P."/>
            <person name="Li L."/>
            <person name="Deng X."/>
            <person name="Kuang T."/>
            <person name="Xiang C."/>
            <person name="Zhu J.K."/>
            <person name="Oliver M.J."/>
            <person name="He Y."/>
        </authorList>
    </citation>
    <scope>NUCLEOTIDE SEQUENCE [LARGE SCALE GENOMIC DNA]</scope>
    <source>
        <strain evidence="3">cv. XS01</strain>
    </source>
</reference>
<feature type="transmembrane region" description="Helical" evidence="1">
    <location>
        <begin position="57"/>
        <end position="77"/>
    </location>
</feature>
<keyword evidence="1" id="KW-0812">Transmembrane</keyword>
<accession>A0A2Z7ANQ4</accession>
<proteinExistence type="predicted"/>
<feature type="transmembrane region" description="Helical" evidence="1">
    <location>
        <begin position="30"/>
        <end position="51"/>
    </location>
</feature>
<gene>
    <name evidence="2" type="ORF">F511_14921</name>
</gene>
<dbReference type="Proteomes" id="UP000250235">
    <property type="component" value="Unassembled WGS sequence"/>
</dbReference>
<protein>
    <submittedName>
        <fullName evidence="2">Uncharacterized protein</fullName>
    </submittedName>
</protein>
<sequence length="160" mass="17822">MRSNTTVRIDLPRGGVCELCRNSRMLSHSLSINLFALSLFPAAFLPIWFLISQKHSAVAYTALGNSALCYIVLHFIADLNLNSALDLRLSHSALHYTALDLHAAPTPSRLNQLGVPSTSRSKLLNQLEHPLTVPDRYLRPIQLRRPLTVPVWISSCLLQS</sequence>
<evidence type="ECO:0000256" key="1">
    <source>
        <dbReference type="SAM" id="Phobius"/>
    </source>
</evidence>